<keyword evidence="2" id="KW-1185">Reference proteome</keyword>
<name>A0A2T8HLS0_9SPHI</name>
<dbReference type="EMBL" id="QDKG01000001">
    <property type="protein sequence ID" value="PVH26389.1"/>
    <property type="molecule type" value="Genomic_DNA"/>
</dbReference>
<evidence type="ECO:0000313" key="1">
    <source>
        <dbReference type="EMBL" id="PVH26389.1"/>
    </source>
</evidence>
<dbReference type="Proteomes" id="UP000245627">
    <property type="component" value="Unassembled WGS sequence"/>
</dbReference>
<comment type="caution">
    <text evidence="1">The sequence shown here is derived from an EMBL/GenBank/DDBJ whole genome shotgun (WGS) entry which is preliminary data.</text>
</comment>
<dbReference type="RefSeq" id="WP_116774255.1">
    <property type="nucleotide sequence ID" value="NZ_QDKG01000001.1"/>
</dbReference>
<reference evidence="1 2" key="1">
    <citation type="submission" date="2018-04" db="EMBL/GenBank/DDBJ databases">
        <title>Sphingobacterium cortibacter sp. nov.</title>
        <authorList>
            <person name="Li Y."/>
        </authorList>
    </citation>
    <scope>NUCLEOTIDE SEQUENCE [LARGE SCALE GENOMIC DNA]</scope>
    <source>
        <strain evidence="1 2">2c-3</strain>
    </source>
</reference>
<organism evidence="1 2">
    <name type="scientific">Sphingobacterium corticibacter</name>
    <dbReference type="NCBI Taxonomy" id="2171749"/>
    <lineage>
        <taxon>Bacteria</taxon>
        <taxon>Pseudomonadati</taxon>
        <taxon>Bacteroidota</taxon>
        <taxon>Sphingobacteriia</taxon>
        <taxon>Sphingobacteriales</taxon>
        <taxon>Sphingobacteriaceae</taxon>
        <taxon>Sphingobacterium</taxon>
    </lineage>
</organism>
<evidence type="ECO:0000313" key="2">
    <source>
        <dbReference type="Proteomes" id="UP000245627"/>
    </source>
</evidence>
<proteinExistence type="predicted"/>
<sequence length="95" mass="11049">MKTLTEFKHSLVQSAPPSAWSAALKALWYDGKGDWRTAHDLVDQLSDRESAHVHAYLHRVEGDQWNADYWYNRAKKPSYVGSLEQEWEELVVSFL</sequence>
<dbReference type="AlphaFoldDB" id="A0A2T8HLS0"/>
<accession>A0A2T8HLS0</accession>
<gene>
    <name evidence="1" type="ORF">DC487_01835</name>
</gene>
<dbReference type="OrthoDB" id="370799at2"/>
<protein>
    <submittedName>
        <fullName evidence="1">Uncharacterized protein</fullName>
    </submittedName>
</protein>